<protein>
    <submittedName>
        <fullName evidence="1">Uncharacterized protein</fullName>
    </submittedName>
</protein>
<evidence type="ECO:0000313" key="1">
    <source>
        <dbReference type="EMBL" id="KAK9031583.1"/>
    </source>
</evidence>
<reference evidence="1 2" key="1">
    <citation type="journal article" date="2024" name="G3 (Bethesda)">
        <title>Genome assembly of Hibiscus sabdariffa L. provides insights into metabolisms of medicinal natural products.</title>
        <authorList>
            <person name="Kim T."/>
        </authorList>
    </citation>
    <scope>NUCLEOTIDE SEQUENCE [LARGE SCALE GENOMIC DNA]</scope>
    <source>
        <strain evidence="1">TK-2024</strain>
        <tissue evidence="1">Old leaves</tissue>
    </source>
</reference>
<dbReference type="EMBL" id="JBBPBN010000009">
    <property type="protein sequence ID" value="KAK9031583.1"/>
    <property type="molecule type" value="Genomic_DNA"/>
</dbReference>
<gene>
    <name evidence="1" type="ORF">V6N11_055879</name>
</gene>
<dbReference type="PANTHER" id="PTHR33710:SF62">
    <property type="entry name" value="DUF4283 DOMAIN PROTEIN"/>
    <property type="match status" value="1"/>
</dbReference>
<comment type="caution">
    <text evidence="1">The sequence shown here is derived from an EMBL/GenBank/DDBJ whole genome shotgun (WGS) entry which is preliminary data.</text>
</comment>
<keyword evidence="2" id="KW-1185">Reference proteome</keyword>
<organism evidence="1 2">
    <name type="scientific">Hibiscus sabdariffa</name>
    <name type="common">roselle</name>
    <dbReference type="NCBI Taxonomy" id="183260"/>
    <lineage>
        <taxon>Eukaryota</taxon>
        <taxon>Viridiplantae</taxon>
        <taxon>Streptophyta</taxon>
        <taxon>Embryophyta</taxon>
        <taxon>Tracheophyta</taxon>
        <taxon>Spermatophyta</taxon>
        <taxon>Magnoliopsida</taxon>
        <taxon>eudicotyledons</taxon>
        <taxon>Gunneridae</taxon>
        <taxon>Pentapetalae</taxon>
        <taxon>rosids</taxon>
        <taxon>malvids</taxon>
        <taxon>Malvales</taxon>
        <taxon>Malvaceae</taxon>
        <taxon>Malvoideae</taxon>
        <taxon>Hibiscus</taxon>
    </lineage>
</organism>
<sequence length="94" mass="10916">MANGKFRNALVDSSLKDLGYSGQWFTWKWGRTAANNIGERLVRGTTTSPWEDLFPNHRVEHLPDSFFDHFHIMITSDSNQTGSKRVWHFKFEAS</sequence>
<accession>A0ABR2T302</accession>
<evidence type="ECO:0000313" key="2">
    <source>
        <dbReference type="Proteomes" id="UP001396334"/>
    </source>
</evidence>
<dbReference type="Proteomes" id="UP001396334">
    <property type="component" value="Unassembled WGS sequence"/>
</dbReference>
<name>A0ABR2T302_9ROSI</name>
<dbReference type="PANTHER" id="PTHR33710">
    <property type="entry name" value="BNAC02G09200D PROTEIN"/>
    <property type="match status" value="1"/>
</dbReference>
<proteinExistence type="predicted"/>